<reference evidence="1 2" key="1">
    <citation type="submission" date="2021-05" db="EMBL/GenBank/DDBJ databases">
        <title>Comparative genomic studies on the polysaccharide-degrading batcterial strains of the Flammeovirga genus.</title>
        <authorList>
            <person name="Zewei F."/>
            <person name="Zheng Z."/>
            <person name="Yu L."/>
            <person name="Ruyue G."/>
            <person name="Yanhong M."/>
            <person name="Yuanyuan C."/>
            <person name="Jingyan G."/>
            <person name="Wenjun H."/>
        </authorList>
    </citation>
    <scope>NUCLEOTIDE SEQUENCE [LARGE SCALE GENOMIC DNA]</scope>
    <source>
        <strain evidence="1 2">NBRC:100898</strain>
    </source>
</reference>
<keyword evidence="2" id="KW-1185">Reference proteome</keyword>
<accession>A0AAX1N7K9</accession>
<proteinExistence type="predicted"/>
<dbReference type="Proteomes" id="UP000678679">
    <property type="component" value="Chromosome 1"/>
</dbReference>
<organism evidence="1 2">
    <name type="scientific">Flammeovirga yaeyamensis</name>
    <dbReference type="NCBI Taxonomy" id="367791"/>
    <lineage>
        <taxon>Bacteria</taxon>
        <taxon>Pseudomonadati</taxon>
        <taxon>Bacteroidota</taxon>
        <taxon>Cytophagia</taxon>
        <taxon>Cytophagales</taxon>
        <taxon>Flammeovirgaceae</taxon>
        <taxon>Flammeovirga</taxon>
    </lineage>
</organism>
<gene>
    <name evidence="1" type="ORF">KMW28_07705</name>
</gene>
<dbReference type="KEGG" id="fya:KMW28_07705"/>
<protein>
    <submittedName>
        <fullName evidence="1">Uncharacterized protein</fullName>
    </submittedName>
</protein>
<name>A0AAX1N7K9_9BACT</name>
<sequence>MKNNLKVSRTDHATILTWADHSKEYYKFEVQTSSDKIHWKHETVQANDHAVYQYKIPANQNDDIYYKVIKWETDYLCTVYAHGSTNQLSNKNVIIKKQKDGFFIEGKKDETIGIIVLDAKGSLEFQDPYGKINKFYKLGEGEHFVKVSVGGIVEFEKIVIE</sequence>
<evidence type="ECO:0000313" key="1">
    <source>
        <dbReference type="EMBL" id="QWG03460.1"/>
    </source>
</evidence>
<dbReference type="AlphaFoldDB" id="A0AAX1N7K9"/>
<dbReference type="RefSeq" id="WP_169664709.1">
    <property type="nucleotide sequence ID" value="NZ_CP076132.1"/>
</dbReference>
<dbReference type="EMBL" id="CP076132">
    <property type="protein sequence ID" value="QWG03460.1"/>
    <property type="molecule type" value="Genomic_DNA"/>
</dbReference>
<evidence type="ECO:0000313" key="2">
    <source>
        <dbReference type="Proteomes" id="UP000678679"/>
    </source>
</evidence>